<protein>
    <recommendedName>
        <fullName evidence="3">2-oxo-4-hydroxy-4-carboxy-5-ureidoimidazoline decarboxylase</fullName>
        <ecNumber evidence="3">4.1.1.97</ecNumber>
    </recommendedName>
</protein>
<feature type="domain" description="Oxo-4-hydroxy-4-carboxy-5-ureidoimidazoline decarboxylase" evidence="7">
    <location>
        <begin position="10"/>
        <end position="168"/>
    </location>
</feature>
<evidence type="ECO:0000256" key="3">
    <source>
        <dbReference type="ARBA" id="ARBA00012257"/>
    </source>
</evidence>
<organism evidence="8 9">
    <name type="scientific">Iodidimonas muriae</name>
    <dbReference type="NCBI Taxonomy" id="261467"/>
    <lineage>
        <taxon>Bacteria</taxon>
        <taxon>Pseudomonadati</taxon>
        <taxon>Pseudomonadota</taxon>
        <taxon>Alphaproteobacteria</taxon>
        <taxon>Iodidimonadales</taxon>
        <taxon>Iodidimonadaceae</taxon>
        <taxon>Iodidimonas</taxon>
    </lineage>
</organism>
<comment type="pathway">
    <text evidence="2">Purine metabolism; urate degradation; (S)-allantoin from urate: step 3/3.</text>
</comment>
<dbReference type="InterPro" id="IPR018020">
    <property type="entry name" value="OHCU_decarboxylase"/>
</dbReference>
<evidence type="ECO:0000256" key="1">
    <source>
        <dbReference type="ARBA" id="ARBA00001163"/>
    </source>
</evidence>
<sequence>MSVLSPRPSALTTDAFIKAFGGIYEHSPWVAQGVASKAASGALDSPADLHKAMNATVEAASHAQKLALIKAHPDLAGRAALAGNLSKESTTEQTGAGLDRLTPTQFARFQKLNDAYQSRFGFPFVIAVRGLVADDILAAFETRLQQDSAAEFKTALAEIHKIARLRLNAMAA</sequence>
<dbReference type="PANTHER" id="PTHR43466:SF1">
    <property type="entry name" value="2-OXO-4-HYDROXY-4-CARBOXY-5-UREIDOIMIDAZOLINE DECARBOXYLASE-RELATED"/>
    <property type="match status" value="1"/>
</dbReference>
<dbReference type="Pfam" id="PF09349">
    <property type="entry name" value="OHCU_decarbox"/>
    <property type="match status" value="1"/>
</dbReference>
<evidence type="ECO:0000256" key="6">
    <source>
        <dbReference type="ARBA" id="ARBA00023239"/>
    </source>
</evidence>
<reference evidence="9" key="1">
    <citation type="journal article" date="2019" name="Int. J. Syst. Evol. Microbiol.">
        <title>The Global Catalogue of Microorganisms (GCM) 10K type strain sequencing project: providing services to taxonomists for standard genome sequencing and annotation.</title>
        <authorList>
            <consortium name="The Broad Institute Genomics Platform"/>
            <consortium name="The Broad Institute Genome Sequencing Center for Infectious Disease"/>
            <person name="Wu L."/>
            <person name="Ma J."/>
        </authorList>
    </citation>
    <scope>NUCLEOTIDE SEQUENCE [LARGE SCALE GENOMIC DNA]</scope>
    <source>
        <strain evidence="9">JCM 17843</strain>
    </source>
</reference>
<dbReference type="Gene3D" id="1.10.3330.10">
    <property type="entry name" value="Oxo-4-hydroxy-4-carboxy-5-ureidoimidazoline decarboxylase"/>
    <property type="match status" value="1"/>
</dbReference>
<keyword evidence="9" id="KW-1185">Reference proteome</keyword>
<keyword evidence="6" id="KW-0456">Lyase</keyword>
<keyword evidence="5" id="KW-0210">Decarboxylase</keyword>
<evidence type="ECO:0000313" key="9">
    <source>
        <dbReference type="Proteomes" id="UP000602381"/>
    </source>
</evidence>
<comment type="catalytic activity">
    <reaction evidence="1">
        <text>5-hydroxy-2-oxo-4-ureido-2,5-dihydro-1H-imidazole-5-carboxylate + H(+) = (S)-allantoin + CO2</text>
        <dbReference type="Rhea" id="RHEA:26301"/>
        <dbReference type="ChEBI" id="CHEBI:15378"/>
        <dbReference type="ChEBI" id="CHEBI:15678"/>
        <dbReference type="ChEBI" id="CHEBI:16526"/>
        <dbReference type="ChEBI" id="CHEBI:58639"/>
        <dbReference type="EC" id="4.1.1.97"/>
    </reaction>
</comment>
<keyword evidence="4" id="KW-0659">Purine metabolism</keyword>
<dbReference type="InterPro" id="IPR036778">
    <property type="entry name" value="OHCU_decarboxylase_sf"/>
</dbReference>
<name>A0ABQ2LFZ8_9PROT</name>
<dbReference type="Proteomes" id="UP000602381">
    <property type="component" value="Unassembled WGS sequence"/>
</dbReference>
<dbReference type="NCBIfam" id="TIGR03164">
    <property type="entry name" value="UHCUDC"/>
    <property type="match status" value="1"/>
</dbReference>
<proteinExistence type="predicted"/>
<evidence type="ECO:0000256" key="5">
    <source>
        <dbReference type="ARBA" id="ARBA00022793"/>
    </source>
</evidence>
<dbReference type="EMBL" id="BMOV01000012">
    <property type="protein sequence ID" value="GGO16512.1"/>
    <property type="molecule type" value="Genomic_DNA"/>
</dbReference>
<dbReference type="RefSeq" id="WP_150006365.1">
    <property type="nucleotide sequence ID" value="NZ_BMOV01000012.1"/>
</dbReference>
<dbReference type="InterPro" id="IPR017580">
    <property type="entry name" value="OHCU_decarboxylase-1"/>
</dbReference>
<dbReference type="SUPFAM" id="SSF158694">
    <property type="entry name" value="UraD-Like"/>
    <property type="match status" value="1"/>
</dbReference>
<accession>A0ABQ2LFZ8</accession>
<dbReference type="PANTHER" id="PTHR43466">
    <property type="entry name" value="2-OXO-4-HYDROXY-4-CARBOXY-5-UREIDOIMIDAZOLINE DECARBOXYLASE-RELATED"/>
    <property type="match status" value="1"/>
</dbReference>
<comment type="caution">
    <text evidence="8">The sequence shown here is derived from an EMBL/GenBank/DDBJ whole genome shotgun (WGS) entry which is preliminary data.</text>
</comment>
<evidence type="ECO:0000256" key="4">
    <source>
        <dbReference type="ARBA" id="ARBA00022631"/>
    </source>
</evidence>
<evidence type="ECO:0000313" key="8">
    <source>
        <dbReference type="EMBL" id="GGO16512.1"/>
    </source>
</evidence>
<gene>
    <name evidence="8" type="ORF">GCM10007972_25650</name>
</gene>
<evidence type="ECO:0000259" key="7">
    <source>
        <dbReference type="Pfam" id="PF09349"/>
    </source>
</evidence>
<dbReference type="EC" id="4.1.1.97" evidence="3"/>
<evidence type="ECO:0000256" key="2">
    <source>
        <dbReference type="ARBA" id="ARBA00004754"/>
    </source>
</evidence>